<evidence type="ECO:0000313" key="2">
    <source>
        <dbReference type="EMBL" id="MBE1531146.1"/>
    </source>
</evidence>
<comment type="caution">
    <text evidence="2">The sequence shown here is derived from an EMBL/GenBank/DDBJ whole genome shotgun (WGS) entry which is preliminary data.</text>
</comment>
<keyword evidence="3" id="KW-1185">Reference proteome</keyword>
<accession>A0ABR9JKR6</accession>
<sequence length="161" mass="17894">MTEQTHREQDQDVDEQTTPAEGEQTPDETPEESSKANREAARYRRQLRDTETERDALAARITAMETGRVMEAAAQQLSQPGDALEYANLDEYRNDDGDITTASIEAGLAALVKARPGLAKPRPLRRAAPPGKTFTGRGEDPGFAAGFKSRHKRIRDYHNQD</sequence>
<dbReference type="EMBL" id="JADBDZ010000001">
    <property type="protein sequence ID" value="MBE1531146.1"/>
    <property type="molecule type" value="Genomic_DNA"/>
</dbReference>
<proteinExistence type="predicted"/>
<feature type="region of interest" description="Disordered" evidence="1">
    <location>
        <begin position="120"/>
        <end position="161"/>
    </location>
</feature>
<evidence type="ECO:0000313" key="3">
    <source>
        <dbReference type="Proteomes" id="UP000627838"/>
    </source>
</evidence>
<feature type="compositionally biased region" description="Low complexity" evidence="1">
    <location>
        <begin position="120"/>
        <end position="132"/>
    </location>
</feature>
<feature type="compositionally biased region" description="Basic and acidic residues" evidence="1">
    <location>
        <begin position="1"/>
        <end position="10"/>
    </location>
</feature>
<feature type="compositionally biased region" description="Basic and acidic residues" evidence="1">
    <location>
        <begin position="32"/>
        <end position="56"/>
    </location>
</feature>
<organism evidence="2 3">
    <name type="scientific">Actinomadura algeriensis</name>
    <dbReference type="NCBI Taxonomy" id="1679523"/>
    <lineage>
        <taxon>Bacteria</taxon>
        <taxon>Bacillati</taxon>
        <taxon>Actinomycetota</taxon>
        <taxon>Actinomycetes</taxon>
        <taxon>Streptosporangiales</taxon>
        <taxon>Thermomonosporaceae</taxon>
        <taxon>Actinomadura</taxon>
    </lineage>
</organism>
<protein>
    <submittedName>
        <fullName evidence="2">Uncharacterized protein</fullName>
    </submittedName>
</protein>
<reference evidence="2 3" key="1">
    <citation type="submission" date="2020-10" db="EMBL/GenBank/DDBJ databases">
        <title>Sequencing the genomes of 1000 actinobacteria strains.</title>
        <authorList>
            <person name="Klenk H.-P."/>
        </authorList>
    </citation>
    <scope>NUCLEOTIDE SEQUENCE [LARGE SCALE GENOMIC DNA]</scope>
    <source>
        <strain evidence="2 3">DSM 46744</strain>
    </source>
</reference>
<name>A0ABR9JKR6_9ACTN</name>
<feature type="region of interest" description="Disordered" evidence="1">
    <location>
        <begin position="1"/>
        <end position="56"/>
    </location>
</feature>
<dbReference type="RefSeq" id="WP_192758063.1">
    <property type="nucleotide sequence ID" value="NZ_JADBDZ010000001.1"/>
</dbReference>
<evidence type="ECO:0000256" key="1">
    <source>
        <dbReference type="SAM" id="MobiDB-lite"/>
    </source>
</evidence>
<dbReference type="Proteomes" id="UP000627838">
    <property type="component" value="Unassembled WGS sequence"/>
</dbReference>
<gene>
    <name evidence="2" type="ORF">H4W34_000979</name>
</gene>